<dbReference type="Gene3D" id="3.40.30.10">
    <property type="entry name" value="Glutaredoxin"/>
    <property type="match status" value="1"/>
</dbReference>
<comment type="caution">
    <text evidence="2">The sequence shown here is derived from an EMBL/GenBank/DDBJ whole genome shotgun (WGS) entry which is preliminary data.</text>
</comment>
<name>A0A917EDT4_9FLAO</name>
<accession>A0A917EDT4</accession>
<dbReference type="PANTHER" id="PTHR40052:SF2">
    <property type="entry name" value="BACILLIREDOXIN BRXA"/>
    <property type="match status" value="1"/>
</dbReference>
<reference evidence="2 3" key="1">
    <citation type="journal article" date="2014" name="Int. J. Syst. Evol. Microbiol.">
        <title>Complete genome sequence of Corynebacterium casei LMG S-19264T (=DSM 44701T), isolated from a smear-ripened cheese.</title>
        <authorList>
            <consortium name="US DOE Joint Genome Institute (JGI-PGF)"/>
            <person name="Walter F."/>
            <person name="Albersmeier A."/>
            <person name="Kalinowski J."/>
            <person name="Ruckert C."/>
        </authorList>
    </citation>
    <scope>NUCLEOTIDE SEQUENCE [LARGE SCALE GENOMIC DNA]</scope>
    <source>
        <strain evidence="2 3">CGMCC 1.12925</strain>
    </source>
</reference>
<evidence type="ECO:0000313" key="2">
    <source>
        <dbReference type="EMBL" id="GGE22289.1"/>
    </source>
</evidence>
<gene>
    <name evidence="2" type="primary">yqiW</name>
    <name evidence="2" type="ORF">GCM10010831_24120</name>
</gene>
<dbReference type="InterPro" id="IPR009474">
    <property type="entry name" value="BrxB/BrxA"/>
</dbReference>
<comment type="similarity">
    <text evidence="1">Belongs to the bacilliredoxin family.</text>
</comment>
<dbReference type="EMBL" id="BMGL01000016">
    <property type="protein sequence ID" value="GGE22289.1"/>
    <property type="molecule type" value="Genomic_DNA"/>
</dbReference>
<organism evidence="2 3">
    <name type="scientific">Psychroflexus salis</name>
    <dbReference type="NCBI Taxonomy" id="1526574"/>
    <lineage>
        <taxon>Bacteria</taxon>
        <taxon>Pseudomonadati</taxon>
        <taxon>Bacteroidota</taxon>
        <taxon>Flavobacteriia</taxon>
        <taxon>Flavobacteriales</taxon>
        <taxon>Flavobacteriaceae</taxon>
        <taxon>Psychroflexus</taxon>
    </lineage>
</organism>
<protein>
    <submittedName>
        <fullName evidence="2">Uncharacterized protein</fullName>
    </submittedName>
</protein>
<dbReference type="Proteomes" id="UP000599688">
    <property type="component" value="Unassembled WGS sequence"/>
</dbReference>
<dbReference type="NCBIfam" id="TIGR04191">
    <property type="entry name" value="YphP_YqiW"/>
    <property type="match status" value="1"/>
</dbReference>
<dbReference type="Pfam" id="PF06491">
    <property type="entry name" value="Disulph_isomer"/>
    <property type="match status" value="1"/>
</dbReference>
<evidence type="ECO:0000256" key="1">
    <source>
        <dbReference type="ARBA" id="ARBA00038305"/>
    </source>
</evidence>
<evidence type="ECO:0000313" key="3">
    <source>
        <dbReference type="Proteomes" id="UP000599688"/>
    </source>
</evidence>
<dbReference type="PANTHER" id="PTHR40052">
    <property type="entry name" value="UPF0403 PROTEIN YQIW-RELATED"/>
    <property type="match status" value="1"/>
</dbReference>
<keyword evidence="3" id="KW-1185">Reference proteome</keyword>
<dbReference type="AlphaFoldDB" id="A0A917EDT4"/>
<proteinExistence type="inferred from homology"/>
<sequence length="150" mass="16513">MQSKLSLNKSRKYMYPPELVKPMKEELTTVGFKELLSAQDVENALQQKGTALVLVNSVCGCAAANARPGAKMSLANAKKPEHLFTVFAGVDREATDVARAQMMPFPPSSPSMALFKDGELVHMLERHHIEGRPAEMIADNLKQAYDEHCA</sequence>